<dbReference type="EMBL" id="BARS01031769">
    <property type="protein sequence ID" value="GAG21883.1"/>
    <property type="molecule type" value="Genomic_DNA"/>
</dbReference>
<sequence length="29" mass="3301">YKPASSRNCTVISDWLASNMIDVIMMQLI</sequence>
<organism evidence="1">
    <name type="scientific">marine sediment metagenome</name>
    <dbReference type="NCBI Taxonomy" id="412755"/>
    <lineage>
        <taxon>unclassified sequences</taxon>
        <taxon>metagenomes</taxon>
        <taxon>ecological metagenomes</taxon>
    </lineage>
</organism>
<feature type="non-terminal residue" evidence="1">
    <location>
        <position position="1"/>
    </location>
</feature>
<comment type="caution">
    <text evidence="1">The sequence shown here is derived from an EMBL/GenBank/DDBJ whole genome shotgun (WGS) entry which is preliminary data.</text>
</comment>
<accession>X0WBB6</accession>
<protein>
    <submittedName>
        <fullName evidence="1">Uncharacterized protein</fullName>
    </submittedName>
</protein>
<dbReference type="AlphaFoldDB" id="X0WBB6"/>
<reference evidence="1" key="1">
    <citation type="journal article" date="2014" name="Front. Microbiol.">
        <title>High frequency of phylogenetically diverse reductive dehalogenase-homologous genes in deep subseafloor sedimentary metagenomes.</title>
        <authorList>
            <person name="Kawai M."/>
            <person name="Futagami T."/>
            <person name="Toyoda A."/>
            <person name="Takaki Y."/>
            <person name="Nishi S."/>
            <person name="Hori S."/>
            <person name="Arai W."/>
            <person name="Tsubouchi T."/>
            <person name="Morono Y."/>
            <person name="Uchiyama I."/>
            <person name="Ito T."/>
            <person name="Fujiyama A."/>
            <person name="Inagaki F."/>
            <person name="Takami H."/>
        </authorList>
    </citation>
    <scope>NUCLEOTIDE SEQUENCE</scope>
    <source>
        <strain evidence="1">Expedition CK06-06</strain>
    </source>
</reference>
<proteinExistence type="predicted"/>
<gene>
    <name evidence="1" type="ORF">S01H1_49392</name>
</gene>
<evidence type="ECO:0000313" key="1">
    <source>
        <dbReference type="EMBL" id="GAG21883.1"/>
    </source>
</evidence>
<name>X0WBB6_9ZZZZ</name>